<name>A0A0D9Z8V8_9ORYZ</name>
<reference evidence="1" key="1">
    <citation type="submission" date="2015-04" db="UniProtKB">
        <authorList>
            <consortium name="EnsemblPlants"/>
        </authorList>
    </citation>
    <scope>IDENTIFICATION</scope>
</reference>
<dbReference type="STRING" id="40148.A0A0D9Z8V8"/>
<organism evidence="1">
    <name type="scientific">Oryza glumipatula</name>
    <dbReference type="NCBI Taxonomy" id="40148"/>
    <lineage>
        <taxon>Eukaryota</taxon>
        <taxon>Viridiplantae</taxon>
        <taxon>Streptophyta</taxon>
        <taxon>Embryophyta</taxon>
        <taxon>Tracheophyta</taxon>
        <taxon>Spermatophyta</taxon>
        <taxon>Magnoliopsida</taxon>
        <taxon>Liliopsida</taxon>
        <taxon>Poales</taxon>
        <taxon>Poaceae</taxon>
        <taxon>BOP clade</taxon>
        <taxon>Oryzoideae</taxon>
        <taxon>Oryzeae</taxon>
        <taxon>Oryzinae</taxon>
        <taxon>Oryza</taxon>
    </lineage>
</organism>
<sequence length="201" mass="20911">MAFASLISSDDFTCTMETNTSAIRCRGPRGGAMEAGFLNASISTLGAGGSRVCGVRKNDGGVRCSGGGVLAPSKDLYMDGAAVGDSHACGLLRPNHTATCWSLGGATTRSTTRRSARRSSSSSPVLALLVDGWVDGGGGESAADPPRRLRLRQQLVKMRPVPGLREVLQGLRRRHLQGLAASMRRAGRGAEVEMDAAAVLN</sequence>
<protein>
    <submittedName>
        <fullName evidence="1">Uncharacterized protein</fullName>
    </submittedName>
</protein>
<accession>A0A0D9Z8V8</accession>
<dbReference type="EnsemblPlants" id="OGLUM03G22100.1">
    <property type="protein sequence ID" value="OGLUM03G22100.1"/>
    <property type="gene ID" value="OGLUM03G22100"/>
</dbReference>
<evidence type="ECO:0000313" key="1">
    <source>
        <dbReference type="EnsemblPlants" id="OGLUM03G22100.1"/>
    </source>
</evidence>
<dbReference type="Gramene" id="OGLUM03G22100.1">
    <property type="protein sequence ID" value="OGLUM03G22100.1"/>
    <property type="gene ID" value="OGLUM03G22100"/>
</dbReference>
<reference evidence="1" key="2">
    <citation type="submission" date="2018-05" db="EMBL/GenBank/DDBJ databases">
        <title>OgluRS3 (Oryza glumaepatula Reference Sequence Version 3).</title>
        <authorList>
            <person name="Zhang J."/>
            <person name="Kudrna D."/>
            <person name="Lee S."/>
            <person name="Talag J."/>
            <person name="Welchert J."/>
            <person name="Wing R.A."/>
        </authorList>
    </citation>
    <scope>NUCLEOTIDE SEQUENCE [LARGE SCALE GENOMIC DNA]</scope>
</reference>
<keyword evidence="2" id="KW-1185">Reference proteome</keyword>
<dbReference type="HOGENOM" id="CLU_1362294_0_0_1"/>
<dbReference type="AlphaFoldDB" id="A0A0D9Z8V8"/>
<proteinExistence type="predicted"/>
<dbReference type="Proteomes" id="UP000026961">
    <property type="component" value="Chromosome 3"/>
</dbReference>
<evidence type="ECO:0000313" key="2">
    <source>
        <dbReference type="Proteomes" id="UP000026961"/>
    </source>
</evidence>